<dbReference type="PANTHER" id="PTHR37391">
    <property type="entry name" value="E3 UBIQUITIN-PROTEIN LIGASE"/>
    <property type="match status" value="1"/>
</dbReference>
<proteinExistence type="predicted"/>
<protein>
    <submittedName>
        <fullName evidence="1">Uncharacterized protein</fullName>
    </submittedName>
</protein>
<accession>A0A699V8Z3</accession>
<feature type="non-terminal residue" evidence="1">
    <location>
        <position position="1"/>
    </location>
</feature>
<organism evidence="1">
    <name type="scientific">Tanacetum cinerariifolium</name>
    <name type="common">Dalmatian daisy</name>
    <name type="synonym">Chrysanthemum cinerariifolium</name>
    <dbReference type="NCBI Taxonomy" id="118510"/>
    <lineage>
        <taxon>Eukaryota</taxon>
        <taxon>Viridiplantae</taxon>
        <taxon>Streptophyta</taxon>
        <taxon>Embryophyta</taxon>
        <taxon>Tracheophyta</taxon>
        <taxon>Spermatophyta</taxon>
        <taxon>Magnoliopsida</taxon>
        <taxon>eudicotyledons</taxon>
        <taxon>Gunneridae</taxon>
        <taxon>Pentapetalae</taxon>
        <taxon>asterids</taxon>
        <taxon>campanulids</taxon>
        <taxon>Asterales</taxon>
        <taxon>Asteraceae</taxon>
        <taxon>Asteroideae</taxon>
        <taxon>Anthemideae</taxon>
        <taxon>Anthemidinae</taxon>
        <taxon>Tanacetum</taxon>
    </lineage>
</organism>
<dbReference type="PANTHER" id="PTHR37391:SF11">
    <property type="entry name" value="TETRATRICOPEPTIDE-LIKE HELICAL DOMAIN-CONTAINING PROTEIN"/>
    <property type="match status" value="1"/>
</dbReference>
<name>A0A699V8Z3_TANCI</name>
<dbReference type="AlphaFoldDB" id="A0A699V8Z3"/>
<comment type="caution">
    <text evidence="1">The sequence shown here is derived from an EMBL/GenBank/DDBJ whole genome shotgun (WGS) entry which is preliminary data.</text>
</comment>
<dbReference type="EMBL" id="BKCJ011398050">
    <property type="protein sequence ID" value="GFD29796.1"/>
    <property type="molecule type" value="Genomic_DNA"/>
</dbReference>
<reference evidence="1" key="1">
    <citation type="journal article" date="2019" name="Sci. Rep.">
        <title>Draft genome of Tanacetum cinerariifolium, the natural source of mosquito coil.</title>
        <authorList>
            <person name="Yamashiro T."/>
            <person name="Shiraishi A."/>
            <person name="Satake H."/>
            <person name="Nakayama K."/>
        </authorList>
    </citation>
    <scope>NUCLEOTIDE SEQUENCE</scope>
</reference>
<sequence length="137" mass="15894">RYEDIELVTPPVFNGCTKILDPSDQIVARNSYWEAVYDDMSKKEKGEELLFNCIGKNPFVGEPRVLLSQFYLSRGRFEEAEREAEKGLCLLLEWGCPWDKRVAWEGWVSWCRVMLSKAKERSWPSTSWGIISLGLVK</sequence>
<evidence type="ECO:0000313" key="1">
    <source>
        <dbReference type="EMBL" id="GFD29796.1"/>
    </source>
</evidence>
<gene>
    <name evidence="1" type="ORF">Tci_901765</name>
</gene>